<organism evidence="8 10">
    <name type="scientific">Clostridium symbiosum</name>
    <name type="common">Bacteroides symbiosus</name>
    <dbReference type="NCBI Taxonomy" id="1512"/>
    <lineage>
        <taxon>Bacteria</taxon>
        <taxon>Bacillati</taxon>
        <taxon>Bacillota</taxon>
        <taxon>Clostridia</taxon>
        <taxon>Lachnospirales</taxon>
        <taxon>Lachnospiraceae</taxon>
        <taxon>Otoolea</taxon>
    </lineage>
</organism>
<dbReference type="GO" id="GO:0009055">
    <property type="term" value="F:electron transfer activity"/>
    <property type="evidence" value="ECO:0007669"/>
    <property type="project" value="InterPro"/>
</dbReference>
<dbReference type="PIRSF" id="PIRSF006091">
    <property type="entry name" value="E_trnsport_RnfG"/>
    <property type="match status" value="1"/>
</dbReference>
<dbReference type="HAMAP" id="MF_00479">
    <property type="entry name" value="RsxG_RnfG"/>
    <property type="match status" value="1"/>
</dbReference>
<dbReference type="InterPro" id="IPR007329">
    <property type="entry name" value="FMN-bd"/>
</dbReference>
<dbReference type="EMBL" id="JAQLGM010000030">
    <property type="protein sequence ID" value="MDB2001028.1"/>
    <property type="molecule type" value="Genomic_DNA"/>
</dbReference>
<keyword evidence="6" id="KW-1003">Cell membrane</keyword>
<keyword evidence="6" id="KW-0812">Transmembrane</keyword>
<comment type="caution">
    <text evidence="8">The sequence shown here is derived from an EMBL/GenBank/DDBJ whole genome shotgun (WGS) entry which is preliminary data.</text>
</comment>
<dbReference type="SMART" id="SM00900">
    <property type="entry name" value="FMN_bind"/>
    <property type="match status" value="1"/>
</dbReference>
<evidence type="ECO:0000256" key="2">
    <source>
        <dbReference type="ARBA" id="ARBA00022553"/>
    </source>
</evidence>
<dbReference type="EC" id="7.-.-.-" evidence="6"/>
<comment type="subunit">
    <text evidence="6">The complex is composed of six subunits: RnfA, RnfB, RnfC, RnfD, RnfE and RnfG.</text>
</comment>
<gene>
    <name evidence="6" type="primary">rnfG</name>
    <name evidence="8" type="ORF">K5I21_06250</name>
    <name evidence="9" type="ORF">PM006_12535</name>
</gene>
<dbReference type="GO" id="GO:0005886">
    <property type="term" value="C:plasma membrane"/>
    <property type="evidence" value="ECO:0007669"/>
    <property type="project" value="UniProtKB-SubCell"/>
</dbReference>
<comment type="subcellular location">
    <subcellularLocation>
        <location evidence="6">Cell membrane</location>
        <topology evidence="6">Single-pass membrane protein</topology>
    </subcellularLocation>
</comment>
<dbReference type="EMBL" id="JAINVB010000001">
    <property type="protein sequence ID" value="MCK0085478.1"/>
    <property type="molecule type" value="Genomic_DNA"/>
</dbReference>
<protein>
    <recommendedName>
        <fullName evidence="6">Ion-translocating oxidoreductase complex subunit G</fullName>
        <ecNumber evidence="6">7.-.-.-</ecNumber>
    </recommendedName>
    <alternativeName>
        <fullName evidence="6">Rnf electron transport complex subunit G</fullName>
    </alternativeName>
</protein>
<dbReference type="InterPro" id="IPR010209">
    <property type="entry name" value="Ion_transpt_RnfG/RsxG"/>
</dbReference>
<evidence type="ECO:0000313" key="9">
    <source>
        <dbReference type="EMBL" id="MDB2001028.1"/>
    </source>
</evidence>
<dbReference type="PANTHER" id="PTHR36118">
    <property type="entry name" value="ION-TRANSLOCATING OXIDOREDUCTASE COMPLEX SUBUNIT G"/>
    <property type="match status" value="1"/>
</dbReference>
<accession>A0AAW6AZ71</accession>
<keyword evidence="6" id="KW-1278">Translocase</keyword>
<feature type="modified residue" description="FMN phosphoryl threonine" evidence="6">
    <location>
        <position position="180"/>
    </location>
</feature>
<dbReference type="GO" id="GO:0010181">
    <property type="term" value="F:FMN binding"/>
    <property type="evidence" value="ECO:0007669"/>
    <property type="project" value="InterPro"/>
</dbReference>
<dbReference type="AlphaFoldDB" id="A0AAW6AZ71"/>
<dbReference type="GO" id="GO:0022900">
    <property type="term" value="P:electron transport chain"/>
    <property type="evidence" value="ECO:0007669"/>
    <property type="project" value="UniProtKB-UniRule"/>
</dbReference>
<evidence type="ECO:0000256" key="1">
    <source>
        <dbReference type="ARBA" id="ARBA00022448"/>
    </source>
</evidence>
<comment type="similarity">
    <text evidence="6">Belongs to the RnfG family.</text>
</comment>
<evidence type="ECO:0000313" key="10">
    <source>
        <dbReference type="Proteomes" id="UP001203136"/>
    </source>
</evidence>
<keyword evidence="1 6" id="KW-0813">Transport</keyword>
<reference evidence="8" key="1">
    <citation type="journal article" date="2022" name="Cell Host Microbe">
        <title>Colonization of the live biotherapeutic product VE303 and modulation of the microbiota and metabolites in healthy volunteers.</title>
        <authorList>
            <person name="Dsouza M."/>
            <person name="Menon R."/>
            <person name="Crossette E."/>
            <person name="Bhattarai S.K."/>
            <person name="Schneider J."/>
            <person name="Kim Y.G."/>
            <person name="Reddy S."/>
            <person name="Caballero S."/>
            <person name="Felix C."/>
            <person name="Cornacchione L."/>
            <person name="Hendrickson J."/>
            <person name="Watson A.R."/>
            <person name="Minot S.S."/>
            <person name="Greenfield N."/>
            <person name="Schopf L."/>
            <person name="Szabady R."/>
            <person name="Patarroyo J."/>
            <person name="Smith W."/>
            <person name="Harrison P."/>
            <person name="Kuijper E.J."/>
            <person name="Kelly C.P."/>
            <person name="Olle B."/>
            <person name="Bobilev D."/>
            <person name="Silber J.L."/>
            <person name="Bucci V."/>
            <person name="Roberts B."/>
            <person name="Faith J."/>
            <person name="Norman J.M."/>
        </authorList>
    </citation>
    <scope>NUCLEOTIDE SEQUENCE</scope>
    <source>
        <strain evidence="8">VE303-04</strain>
    </source>
</reference>
<proteinExistence type="inferred from homology"/>
<reference evidence="9" key="2">
    <citation type="submission" date="2023-01" db="EMBL/GenBank/DDBJ databases">
        <title>Human gut microbiome strain richness.</title>
        <authorList>
            <person name="Chen-Liaw A."/>
        </authorList>
    </citation>
    <scope>NUCLEOTIDE SEQUENCE</scope>
    <source>
        <strain evidence="9">B1_m1001713B170214d0_201011</strain>
    </source>
</reference>
<evidence type="ECO:0000256" key="3">
    <source>
        <dbReference type="ARBA" id="ARBA00022630"/>
    </source>
</evidence>
<dbReference type="RefSeq" id="WP_003503592.1">
    <property type="nucleotide sequence ID" value="NZ_BAABZD010000001.1"/>
</dbReference>
<keyword evidence="4 6" id="KW-0288">FMN</keyword>
<keyword evidence="2 6" id="KW-0597">Phosphoprotein</keyword>
<dbReference type="Proteomes" id="UP001300871">
    <property type="component" value="Unassembled WGS sequence"/>
</dbReference>
<dbReference type="Pfam" id="PF04205">
    <property type="entry name" value="FMN_bind"/>
    <property type="match status" value="1"/>
</dbReference>
<evidence type="ECO:0000256" key="5">
    <source>
        <dbReference type="ARBA" id="ARBA00022982"/>
    </source>
</evidence>
<feature type="domain" description="FMN-binding" evidence="7">
    <location>
        <begin position="108"/>
        <end position="197"/>
    </location>
</feature>
<comment type="cofactor">
    <cofactor evidence="6">
        <name>FMN</name>
        <dbReference type="ChEBI" id="CHEBI:58210"/>
    </cofactor>
</comment>
<evidence type="ECO:0000313" key="8">
    <source>
        <dbReference type="EMBL" id="MCK0085478.1"/>
    </source>
</evidence>
<dbReference type="PANTHER" id="PTHR36118:SF1">
    <property type="entry name" value="ION-TRANSLOCATING OXIDOREDUCTASE COMPLEX SUBUNIT G"/>
    <property type="match status" value="1"/>
</dbReference>
<evidence type="ECO:0000256" key="4">
    <source>
        <dbReference type="ARBA" id="ARBA00022643"/>
    </source>
</evidence>
<comment type="function">
    <text evidence="6">Part of a membrane-bound complex that couples electron transfer with translocation of ions across the membrane.</text>
</comment>
<keyword evidence="6" id="KW-1133">Transmembrane helix</keyword>
<sequence length="202" mass="20969">MAGKSGFMKDAFILFAITLISGIALGGVYEVTKGPIEQATIEANNKTYRGVFPEASSFEETSDIDLEACNTELAASDFGGVGVETVMVAKDDAGSDLGYVINSYSNDSYGGKVSISVGIKDDGSITSIGFREISDTPGLGLKAKEDPFRTQYDGKSASELTVVKGGNAGDAEINAISGATITSNAVTNAVNAALYCKQNFIN</sequence>
<evidence type="ECO:0000256" key="6">
    <source>
        <dbReference type="HAMAP-Rule" id="MF_00479"/>
    </source>
</evidence>
<keyword evidence="3 6" id="KW-0285">Flavoprotein</keyword>
<keyword evidence="5 6" id="KW-0249">Electron transport</keyword>
<evidence type="ECO:0000259" key="7">
    <source>
        <dbReference type="SMART" id="SM00900"/>
    </source>
</evidence>
<keyword evidence="6" id="KW-0472">Membrane</keyword>
<dbReference type="Gene3D" id="3.90.1010.20">
    <property type="match status" value="1"/>
</dbReference>
<name>A0AAW6AZ71_CLOSY</name>
<dbReference type="GeneID" id="57971242"/>
<dbReference type="Proteomes" id="UP001203136">
    <property type="component" value="Unassembled WGS sequence"/>
</dbReference>